<protein>
    <submittedName>
        <fullName evidence="2">Uncharacterized protein</fullName>
    </submittedName>
</protein>
<feature type="region of interest" description="Disordered" evidence="1">
    <location>
        <begin position="91"/>
        <end position="123"/>
    </location>
</feature>
<accession>A0A1G4AX94</accession>
<dbReference type="EMBL" id="MJBS01000112">
    <property type="protein sequence ID" value="OHE93788.1"/>
    <property type="molecule type" value="Genomic_DNA"/>
</dbReference>
<gene>
    <name evidence="2" type="ORF">CORC01_10914</name>
</gene>
<proteinExistence type="predicted"/>
<sequence>MAREPRQRAHFWQPFRLRHAVNPECLAGEPISLGRNAPFGDRQVVMHSVLSSSYWKLQWSLLKCQSVLVWSPPALQGRIDDDAPFRAEARPDGAISSLADHRTPSSQASTAEKINVARCSPGR</sequence>
<reference evidence="2 3" key="1">
    <citation type="submission" date="2016-09" db="EMBL/GenBank/DDBJ databases">
        <authorList>
            <person name="Capua I."/>
            <person name="De Benedictis P."/>
            <person name="Joannis T."/>
            <person name="Lombin L.H."/>
            <person name="Cattoli G."/>
        </authorList>
    </citation>
    <scope>NUCLEOTIDE SEQUENCE [LARGE SCALE GENOMIC DNA]</scope>
    <source>
        <strain evidence="2 3">IMI 309357</strain>
    </source>
</reference>
<comment type="caution">
    <text evidence="2">The sequence shown here is derived from an EMBL/GenBank/DDBJ whole genome shotgun (WGS) entry which is preliminary data.</text>
</comment>
<dbReference type="RefSeq" id="XP_022470952.1">
    <property type="nucleotide sequence ID" value="XM_022622541.1"/>
</dbReference>
<dbReference type="GeneID" id="34564051"/>
<dbReference type="AlphaFoldDB" id="A0A1G4AX94"/>
<keyword evidence="3" id="KW-1185">Reference proteome</keyword>
<evidence type="ECO:0000313" key="2">
    <source>
        <dbReference type="EMBL" id="OHE93788.1"/>
    </source>
</evidence>
<evidence type="ECO:0000256" key="1">
    <source>
        <dbReference type="SAM" id="MobiDB-lite"/>
    </source>
</evidence>
<dbReference type="Proteomes" id="UP000176998">
    <property type="component" value="Unassembled WGS sequence"/>
</dbReference>
<organism evidence="2 3">
    <name type="scientific">Colletotrichum orchidophilum</name>
    <dbReference type="NCBI Taxonomy" id="1209926"/>
    <lineage>
        <taxon>Eukaryota</taxon>
        <taxon>Fungi</taxon>
        <taxon>Dikarya</taxon>
        <taxon>Ascomycota</taxon>
        <taxon>Pezizomycotina</taxon>
        <taxon>Sordariomycetes</taxon>
        <taxon>Hypocreomycetidae</taxon>
        <taxon>Glomerellales</taxon>
        <taxon>Glomerellaceae</taxon>
        <taxon>Colletotrichum</taxon>
    </lineage>
</organism>
<name>A0A1G4AX94_9PEZI</name>
<evidence type="ECO:0000313" key="3">
    <source>
        <dbReference type="Proteomes" id="UP000176998"/>
    </source>
</evidence>